<gene>
    <name evidence="1" type="ORF">ACFOVS_19910</name>
</gene>
<proteinExistence type="predicted"/>
<dbReference type="EMBL" id="JBHSBD010000100">
    <property type="protein sequence ID" value="MFC3970356.1"/>
    <property type="molecule type" value="Genomic_DNA"/>
</dbReference>
<dbReference type="RefSeq" id="WP_247261092.1">
    <property type="nucleotide sequence ID" value="NZ_JALJQZ010000016.1"/>
</dbReference>
<organism evidence="1 2">
    <name type="scientific">Rhizobium lemnae</name>
    <dbReference type="NCBI Taxonomy" id="1214924"/>
    <lineage>
        <taxon>Bacteria</taxon>
        <taxon>Pseudomonadati</taxon>
        <taxon>Pseudomonadota</taxon>
        <taxon>Alphaproteobacteria</taxon>
        <taxon>Hyphomicrobiales</taxon>
        <taxon>Rhizobiaceae</taxon>
        <taxon>Rhizobium/Agrobacterium group</taxon>
        <taxon>Rhizobium</taxon>
    </lineage>
</organism>
<keyword evidence="2" id="KW-1185">Reference proteome</keyword>
<accession>A0ABV8EG19</accession>
<reference evidence="2" key="1">
    <citation type="journal article" date="2019" name="Int. J. Syst. Evol. Microbiol.">
        <title>The Global Catalogue of Microorganisms (GCM) 10K type strain sequencing project: providing services to taxonomists for standard genome sequencing and annotation.</title>
        <authorList>
            <consortium name="The Broad Institute Genomics Platform"/>
            <consortium name="The Broad Institute Genome Sequencing Center for Infectious Disease"/>
            <person name="Wu L."/>
            <person name="Ma J."/>
        </authorList>
    </citation>
    <scope>NUCLEOTIDE SEQUENCE [LARGE SCALE GENOMIC DNA]</scope>
    <source>
        <strain evidence="2">TBRC 5781</strain>
    </source>
</reference>
<protein>
    <submittedName>
        <fullName evidence="1">Uncharacterized protein</fullName>
    </submittedName>
</protein>
<sequence length="334" mass="36812">MQQGTGHPNELPARDLGPIKARLRRWYVEIPDLYATAEFGIAFICREVGKWAPPLLSPGTFWGAQIPYCGLVFEILYGWLDGQKYVLFSQVIRLLPTDLSPWHGSSSQIAIRPSQIGPFFDLGLFVFIPHNRILNYRGNNGPGRRAAIRFGVSGSVNASNIRLENWSGLPDMLAKIAALTGTMFDIVLVASEPAKENCSSVAFSRGRIWRLFLPQHVPRRRPDISVFSRQPSQRSSDMENPHAFSHTKIIWPQSLYLAASFTNDRFTNADHEVAFGNDGGDIAAGGRQTTAWQGNDDVAIDAGAAFNGPEIIDTIATRTASLDTSMSAGATWLH</sequence>
<comment type="caution">
    <text evidence="1">The sequence shown here is derived from an EMBL/GenBank/DDBJ whole genome shotgun (WGS) entry which is preliminary data.</text>
</comment>
<name>A0ABV8EG19_9HYPH</name>
<evidence type="ECO:0000313" key="1">
    <source>
        <dbReference type="EMBL" id="MFC3970356.1"/>
    </source>
</evidence>
<evidence type="ECO:0000313" key="2">
    <source>
        <dbReference type="Proteomes" id="UP001595697"/>
    </source>
</evidence>
<dbReference type="Proteomes" id="UP001595697">
    <property type="component" value="Unassembled WGS sequence"/>
</dbReference>